<dbReference type="STRING" id="1217799.DEALK_08440"/>
<organism evidence="2 3">
    <name type="scientific">Dehalogenimonas alkenigignens</name>
    <dbReference type="NCBI Taxonomy" id="1217799"/>
    <lineage>
        <taxon>Bacteria</taxon>
        <taxon>Bacillati</taxon>
        <taxon>Chloroflexota</taxon>
        <taxon>Dehalococcoidia</taxon>
        <taxon>Dehalococcoidales</taxon>
        <taxon>Dehalococcoidaceae</taxon>
        <taxon>Dehalogenimonas</taxon>
    </lineage>
</organism>
<dbReference type="Gene3D" id="3.40.1260.10">
    <property type="entry name" value="DsrEFH-like"/>
    <property type="match status" value="1"/>
</dbReference>
<dbReference type="Pfam" id="PF01206">
    <property type="entry name" value="TusA"/>
    <property type="match status" value="1"/>
</dbReference>
<dbReference type="OrthoDB" id="9801500at2"/>
<dbReference type="NCBIfam" id="TIGR03527">
    <property type="entry name" value="selenium_YedF"/>
    <property type="match status" value="1"/>
</dbReference>
<protein>
    <submittedName>
        <fullName evidence="2">Selenium metabolism protein YedF</fullName>
    </submittedName>
</protein>
<dbReference type="EMBL" id="LFDV01000002">
    <property type="protein sequence ID" value="KTB47999.1"/>
    <property type="molecule type" value="Genomic_DNA"/>
</dbReference>
<proteinExistence type="predicted"/>
<name>A0A0W0GHG6_9CHLR</name>
<dbReference type="AlphaFoldDB" id="A0A0W0GHG6"/>
<feature type="domain" description="UPF0033" evidence="1">
    <location>
        <begin position="4"/>
        <end position="63"/>
    </location>
</feature>
<gene>
    <name evidence="2" type="ORF">DEALK_08440</name>
</gene>
<dbReference type="RefSeq" id="WP_058438990.1">
    <property type="nucleotide sequence ID" value="NZ_KQ758903.1"/>
</dbReference>
<dbReference type="Gene3D" id="3.30.110.40">
    <property type="entry name" value="TusA-like domain"/>
    <property type="match status" value="1"/>
</dbReference>
<evidence type="ECO:0000313" key="2">
    <source>
        <dbReference type="EMBL" id="KTB47999.1"/>
    </source>
</evidence>
<evidence type="ECO:0000259" key="1">
    <source>
        <dbReference type="Pfam" id="PF01206"/>
    </source>
</evidence>
<keyword evidence="3" id="KW-1185">Reference proteome</keyword>
<dbReference type="InterPro" id="IPR019870">
    <property type="entry name" value="Se_metab_YedF"/>
</dbReference>
<dbReference type="Proteomes" id="UP000053947">
    <property type="component" value="Unassembled WGS sequence"/>
</dbReference>
<sequence>MPEIIDARAKPCPQPVLLAAEALKRSDEVTVIVDNAGSQHNVAKFGKTQGCSISAEIKPDGIYVRLAKTAATPKPEPPKATGIVIFIGSDIIGRGENVELGSLLMQSFLNTLQSLPGRPETILFMNNGVKLVAEGSHVLGELKQFADSGIELLACGTCLSRLGLADKIAVGQVSNMFTIADTMLRAAKVVSL</sequence>
<dbReference type="InterPro" id="IPR001455">
    <property type="entry name" value="TusA-like"/>
</dbReference>
<reference evidence="2 3" key="1">
    <citation type="submission" date="2015-06" db="EMBL/GenBank/DDBJ databases">
        <title>Genome sequence of the organohalide-respiring Dehalogenimonas alkenigignens type strain (IP3-3T).</title>
        <authorList>
            <person name="Key T.A."/>
            <person name="Richmond D.P."/>
            <person name="Bowman K.S."/>
            <person name="Cho Y.-J."/>
            <person name="Chun J."/>
            <person name="da Costa M.S."/>
            <person name="Rainey F.A."/>
            <person name="Moe W.M."/>
        </authorList>
    </citation>
    <scope>NUCLEOTIDE SEQUENCE [LARGE SCALE GENOMIC DNA]</scope>
    <source>
        <strain evidence="2 3">IP3-3</strain>
    </source>
</reference>
<comment type="caution">
    <text evidence="2">The sequence shown here is derived from an EMBL/GenBank/DDBJ whole genome shotgun (WGS) entry which is preliminary data.</text>
</comment>
<dbReference type="SUPFAM" id="SSF75169">
    <property type="entry name" value="DsrEFH-like"/>
    <property type="match status" value="1"/>
</dbReference>
<accession>A0A0W0GHG6</accession>
<dbReference type="SUPFAM" id="SSF64307">
    <property type="entry name" value="SirA-like"/>
    <property type="match status" value="1"/>
</dbReference>
<dbReference type="InterPro" id="IPR027396">
    <property type="entry name" value="DsrEFH-like"/>
</dbReference>
<evidence type="ECO:0000313" key="3">
    <source>
        <dbReference type="Proteomes" id="UP000053947"/>
    </source>
</evidence>
<dbReference type="InterPro" id="IPR036868">
    <property type="entry name" value="TusA-like_sf"/>
</dbReference>